<dbReference type="PANTHER" id="PTHR10622:SF10">
    <property type="entry name" value="HET DOMAIN-CONTAINING PROTEIN"/>
    <property type="match status" value="1"/>
</dbReference>
<dbReference type="Proteomes" id="UP000557566">
    <property type="component" value="Unassembled WGS sequence"/>
</dbReference>
<dbReference type="EMBL" id="JAAVMX010000005">
    <property type="protein sequence ID" value="KAF4508445.1"/>
    <property type="molecule type" value="Genomic_DNA"/>
</dbReference>
<dbReference type="OrthoDB" id="20872at2759"/>
<comment type="caution">
    <text evidence="2">The sequence shown here is derived from an EMBL/GenBank/DDBJ whole genome shotgun (WGS) entry which is preliminary data.</text>
</comment>
<sequence length="747" mass="84504">MRLLDVYTLRLTTFMGADQDVPPYAILSHTWGKSEVTFEDMRTHVPSHVRHSPRFDKIKQSCARASLDGLDHIWIDTCCIDKRSSAELSEAINSMFRWYQQSSVCYVYLDDFELSSLPLDHGHVGFCASRWFDRGWTLQELIAPRNVVFFDREWVQFGTRDHHLAHPICHRTGILPRVFTSRHCMCSSKTLSPLRNGKCEACNAKDNLSDILRSLNASVIMSWAANRSTTRREDVAYSLMGLFDVSMPLLYGEGERAFMRLQAAILARCNDHSILLWRARPDRDGGGLRPGCLALRPKAFEFAPPIVPQREYYDFDNEMMPRLAVGLCDNIEPMDVSETLLTVTLWLCSCRVGHPIDGIGEESWRENDWTLGILNCNGASDYFTRPAILLAHMGGDLYRRVACDAIFLVNPRRRPSTPVTTTLSIYHRQPNTPDASSNWTVVDDVSVEQGMRKKIKLLVRPSGPSLLSSRLTTYDRASSSSDAVCCVVNQPQRCGNSVTTRMVGGYPTMYSHDSLPPTVPMLRSLIPYACSRGLGLVGGIHCFEVGVPTMSLVAGIYVVWGLYDDDTRVHHGVEQEPAEKPWCRLFDSESFARDSGVPVREQEEDGSRYQKQLYAWLVKKSRDADWHVADERGVRKRVLPDVTRDRRAAADRILDLFPGSKTTMGLSARMNVVQGLGVTSNDVELTFFTPECRGWQGDVFDGSLRDQEVARVKQKPSISIRLWSRWPARLSRAWISGRRLSAVKHIM</sequence>
<gene>
    <name evidence="2" type="ORF">G6O67_004822</name>
</gene>
<organism evidence="2 3">
    <name type="scientific">Ophiocordyceps sinensis</name>
    <dbReference type="NCBI Taxonomy" id="72228"/>
    <lineage>
        <taxon>Eukaryota</taxon>
        <taxon>Fungi</taxon>
        <taxon>Dikarya</taxon>
        <taxon>Ascomycota</taxon>
        <taxon>Pezizomycotina</taxon>
        <taxon>Sordariomycetes</taxon>
        <taxon>Hypocreomycetidae</taxon>
        <taxon>Hypocreales</taxon>
        <taxon>Ophiocordycipitaceae</taxon>
        <taxon>Ophiocordyceps</taxon>
    </lineage>
</organism>
<name>A0A8H4V5I0_9HYPO</name>
<evidence type="ECO:0000259" key="1">
    <source>
        <dbReference type="Pfam" id="PF06985"/>
    </source>
</evidence>
<evidence type="ECO:0000313" key="3">
    <source>
        <dbReference type="Proteomes" id="UP000557566"/>
    </source>
</evidence>
<feature type="domain" description="Heterokaryon incompatibility" evidence="1">
    <location>
        <begin position="24"/>
        <end position="111"/>
    </location>
</feature>
<proteinExistence type="predicted"/>
<dbReference type="InterPro" id="IPR010730">
    <property type="entry name" value="HET"/>
</dbReference>
<accession>A0A8H4V5I0</accession>
<evidence type="ECO:0000313" key="2">
    <source>
        <dbReference type="EMBL" id="KAF4508445.1"/>
    </source>
</evidence>
<dbReference type="PANTHER" id="PTHR10622">
    <property type="entry name" value="HET DOMAIN-CONTAINING PROTEIN"/>
    <property type="match status" value="1"/>
</dbReference>
<keyword evidence="3" id="KW-1185">Reference proteome</keyword>
<reference evidence="2 3" key="1">
    <citation type="journal article" date="2020" name="Genome Biol. Evol.">
        <title>A new high-quality draft genome assembly of the Chinese cordyceps Ophiocordyceps sinensis.</title>
        <authorList>
            <person name="Shu R."/>
            <person name="Zhang J."/>
            <person name="Meng Q."/>
            <person name="Zhang H."/>
            <person name="Zhou G."/>
            <person name="Li M."/>
            <person name="Wu P."/>
            <person name="Zhao Y."/>
            <person name="Chen C."/>
            <person name="Qin Q."/>
        </authorList>
    </citation>
    <scope>NUCLEOTIDE SEQUENCE [LARGE SCALE GENOMIC DNA]</scope>
    <source>
        <strain evidence="2 3">IOZ07</strain>
    </source>
</reference>
<protein>
    <recommendedName>
        <fullName evidence="1">Heterokaryon incompatibility domain-containing protein</fullName>
    </recommendedName>
</protein>
<dbReference type="AlphaFoldDB" id="A0A8H4V5I0"/>
<dbReference type="Pfam" id="PF06985">
    <property type="entry name" value="HET"/>
    <property type="match status" value="1"/>
</dbReference>